<dbReference type="PANTHER" id="PTHR35789">
    <property type="entry name" value="SPORE GERMINATION PROTEIN B3"/>
    <property type="match status" value="1"/>
</dbReference>
<sequence>MNKRVVVCLLIAVTCLTGCWNYQEIDEIEIVLGLGLDTEYEVNQKPDNQYRLTYEVVGIESKEGQLESKASEDIGDTVFQAIRKIIEKNGKRAYLSHIKVLVISEKLAMKGITEILDYTMRDAEYRPDVNILVSNNADAGQLFLKKPKDTVVSMVLNDALQNQKKIGTFESTTVWNVIEKISKKGFEPAIPLVNMEEVDGEQTHRISGTAVFKGANMVGKLTAKQTLYYLFIDNEIGNQPLSMEYSFGENQRLGHVSLEILKNSTKMTPVVDGDSLLMKIDVKCEVAISELSSTDFDILSEKDRKDLEDAAAEEITEGINQVIEHVQKEYNSDIFGFGDLIKRNRNKVWKKIEDDWDVLFPTLPVDIQVDVKIKRSALSAEPIKIDEF</sequence>
<keyword evidence="6" id="KW-0564">Palmitate</keyword>
<keyword evidence="3" id="KW-0309">Germination</keyword>
<protein>
    <submittedName>
        <fullName evidence="10">Ger(X)C family spore germination protein</fullName>
    </submittedName>
</protein>
<dbReference type="Pfam" id="PF05504">
    <property type="entry name" value="Spore_GerAC"/>
    <property type="match status" value="1"/>
</dbReference>
<evidence type="ECO:0000259" key="9">
    <source>
        <dbReference type="Pfam" id="PF25198"/>
    </source>
</evidence>
<evidence type="ECO:0000313" key="10">
    <source>
        <dbReference type="EMBL" id="QUI24416.1"/>
    </source>
</evidence>
<dbReference type="Gene3D" id="3.30.300.210">
    <property type="entry name" value="Nutrient germinant receptor protein C, domain 3"/>
    <property type="match status" value="1"/>
</dbReference>
<dbReference type="Proteomes" id="UP000683246">
    <property type="component" value="Chromosome"/>
</dbReference>
<feature type="domain" description="Spore germination protein N-terminal" evidence="9">
    <location>
        <begin position="21"/>
        <end position="194"/>
    </location>
</feature>
<evidence type="ECO:0000256" key="5">
    <source>
        <dbReference type="ARBA" id="ARBA00023136"/>
    </source>
</evidence>
<evidence type="ECO:0000256" key="6">
    <source>
        <dbReference type="ARBA" id="ARBA00023139"/>
    </source>
</evidence>
<keyword evidence="11" id="KW-1185">Reference proteome</keyword>
<accession>A0A8J8SIB4</accession>
<dbReference type="AlphaFoldDB" id="A0A8J8SIB4"/>
<dbReference type="PANTHER" id="PTHR35789:SF1">
    <property type="entry name" value="SPORE GERMINATION PROTEIN B3"/>
    <property type="match status" value="1"/>
</dbReference>
<comment type="subcellular location">
    <subcellularLocation>
        <location evidence="1">Membrane</location>
        <topology evidence="1">Lipid-anchor</topology>
    </subcellularLocation>
</comment>
<dbReference type="InterPro" id="IPR057336">
    <property type="entry name" value="GerAC_N"/>
</dbReference>
<keyword evidence="4" id="KW-0732">Signal</keyword>
<dbReference type="NCBIfam" id="TIGR02887">
    <property type="entry name" value="spore_ger_x_C"/>
    <property type="match status" value="1"/>
</dbReference>
<dbReference type="Pfam" id="PF25198">
    <property type="entry name" value="Spore_GerAC_N"/>
    <property type="match status" value="1"/>
</dbReference>
<dbReference type="InterPro" id="IPR046953">
    <property type="entry name" value="Spore_GerAC-like_C"/>
</dbReference>
<dbReference type="InterPro" id="IPR038501">
    <property type="entry name" value="Spore_GerAC_C_sf"/>
</dbReference>
<dbReference type="GO" id="GO:0009847">
    <property type="term" value="P:spore germination"/>
    <property type="evidence" value="ECO:0007669"/>
    <property type="project" value="InterPro"/>
</dbReference>
<organism evidence="10 11">
    <name type="scientific">Vallitalea pronyensis</name>
    <dbReference type="NCBI Taxonomy" id="1348613"/>
    <lineage>
        <taxon>Bacteria</taxon>
        <taxon>Bacillati</taxon>
        <taxon>Bacillota</taxon>
        <taxon>Clostridia</taxon>
        <taxon>Lachnospirales</taxon>
        <taxon>Vallitaleaceae</taxon>
        <taxon>Vallitalea</taxon>
    </lineage>
</organism>
<evidence type="ECO:0000256" key="4">
    <source>
        <dbReference type="ARBA" id="ARBA00022729"/>
    </source>
</evidence>
<dbReference type="EMBL" id="CP058649">
    <property type="protein sequence ID" value="QUI24416.1"/>
    <property type="molecule type" value="Genomic_DNA"/>
</dbReference>
<dbReference type="RefSeq" id="WP_212695111.1">
    <property type="nucleotide sequence ID" value="NZ_CP058649.1"/>
</dbReference>
<dbReference type="KEGG" id="vpy:HZI73_19870"/>
<feature type="domain" description="Spore germination GerAC-like C-terminal" evidence="8">
    <location>
        <begin position="207"/>
        <end position="376"/>
    </location>
</feature>
<dbReference type="InterPro" id="IPR008844">
    <property type="entry name" value="Spore_GerAC-like"/>
</dbReference>
<evidence type="ECO:0000256" key="1">
    <source>
        <dbReference type="ARBA" id="ARBA00004635"/>
    </source>
</evidence>
<dbReference type="GO" id="GO:0016020">
    <property type="term" value="C:membrane"/>
    <property type="evidence" value="ECO:0007669"/>
    <property type="project" value="UniProtKB-SubCell"/>
</dbReference>
<evidence type="ECO:0000256" key="3">
    <source>
        <dbReference type="ARBA" id="ARBA00022544"/>
    </source>
</evidence>
<keyword evidence="5" id="KW-0472">Membrane</keyword>
<comment type="similarity">
    <text evidence="2">Belongs to the GerABKC lipoprotein family.</text>
</comment>
<reference evidence="10" key="1">
    <citation type="submission" date="2020-07" db="EMBL/GenBank/DDBJ databases">
        <title>Vallitalea pronyensis genome.</title>
        <authorList>
            <person name="Postec A."/>
        </authorList>
    </citation>
    <scope>NUCLEOTIDE SEQUENCE</scope>
    <source>
        <strain evidence="10">FatNI3</strain>
    </source>
</reference>
<evidence type="ECO:0000313" key="11">
    <source>
        <dbReference type="Proteomes" id="UP000683246"/>
    </source>
</evidence>
<name>A0A8J8SIB4_9FIRM</name>
<evidence type="ECO:0000256" key="7">
    <source>
        <dbReference type="ARBA" id="ARBA00023288"/>
    </source>
</evidence>
<keyword evidence="7" id="KW-0449">Lipoprotein</keyword>
<evidence type="ECO:0000256" key="2">
    <source>
        <dbReference type="ARBA" id="ARBA00007886"/>
    </source>
</evidence>
<evidence type="ECO:0000259" key="8">
    <source>
        <dbReference type="Pfam" id="PF05504"/>
    </source>
</evidence>
<proteinExistence type="inferred from homology"/>
<gene>
    <name evidence="10" type="ORF">HZI73_19870</name>
</gene>